<dbReference type="PROSITE" id="PS50970">
    <property type="entry name" value="HCY"/>
    <property type="match status" value="1"/>
</dbReference>
<dbReference type="GO" id="GO:0008168">
    <property type="term" value="F:methyltransferase activity"/>
    <property type="evidence" value="ECO:0007669"/>
    <property type="project" value="UniProtKB-UniRule"/>
</dbReference>
<protein>
    <submittedName>
        <fullName evidence="6">Homocysteine methyltransferase</fullName>
    </submittedName>
</protein>
<comment type="caution">
    <text evidence="6">The sequence shown here is derived from an EMBL/GenBank/DDBJ whole genome shotgun (WGS) entry which is preliminary data.</text>
</comment>
<dbReference type="Gene3D" id="3.20.20.330">
    <property type="entry name" value="Homocysteine-binding-like domain"/>
    <property type="match status" value="1"/>
</dbReference>
<gene>
    <name evidence="6" type="ORF">THF1A12_90143</name>
</gene>
<dbReference type="EMBL" id="CAKMUD010000149">
    <property type="protein sequence ID" value="CAH1604039.1"/>
    <property type="molecule type" value="Genomic_DNA"/>
</dbReference>
<name>A0AAU9R0S7_9VIBR</name>
<keyword evidence="3 4" id="KW-0479">Metal-binding</keyword>
<evidence type="ECO:0000256" key="2">
    <source>
        <dbReference type="ARBA" id="ARBA00022679"/>
    </source>
</evidence>
<keyword evidence="2 4" id="KW-0808">Transferase</keyword>
<feature type="binding site" evidence="4">
    <location>
        <position position="211"/>
    </location>
    <ligand>
        <name>Zn(2+)</name>
        <dbReference type="ChEBI" id="CHEBI:29105"/>
    </ligand>
</feature>
<dbReference type="GO" id="GO:0008270">
    <property type="term" value="F:zinc ion binding"/>
    <property type="evidence" value="ECO:0007669"/>
    <property type="project" value="InterPro"/>
</dbReference>
<comment type="cofactor">
    <cofactor evidence="3">
        <name>Zn(2+)</name>
        <dbReference type="ChEBI" id="CHEBI:29105"/>
    </cofactor>
    <text evidence="3">Binds 1 zinc ion per subunit.</text>
</comment>
<proteinExistence type="predicted"/>
<dbReference type="PANTHER" id="PTHR11103">
    <property type="entry name" value="SLR1189 PROTEIN"/>
    <property type="match status" value="1"/>
</dbReference>
<evidence type="ECO:0000313" key="6">
    <source>
        <dbReference type="EMBL" id="CAH1604039.1"/>
    </source>
</evidence>
<dbReference type="SUPFAM" id="SSF82282">
    <property type="entry name" value="Homocysteine S-methyltransferase"/>
    <property type="match status" value="1"/>
</dbReference>
<dbReference type="InterPro" id="IPR036589">
    <property type="entry name" value="HCY_dom_sf"/>
</dbReference>
<dbReference type="Pfam" id="PF02574">
    <property type="entry name" value="S-methyl_trans"/>
    <property type="match status" value="1"/>
</dbReference>
<dbReference type="InterPro" id="IPR003726">
    <property type="entry name" value="HCY_dom"/>
</dbReference>
<feature type="domain" description="Hcy-binding" evidence="5">
    <location>
        <begin position="1"/>
        <end position="301"/>
    </location>
</feature>
<sequence length="304" mass="33308">MDCCMKKLTILDGGMGRELKRIGAPFSQPQWSAQALVESPEYVYQAHQSFINAGAEIIITNSYACVPFHLGETLYEQRGSELARQAAQIAQECANQSPNDIVVAGCIPPAFGSYRPDLFEKEQGEQIFETLLKAQDDYVAIWIAETICSLEELTCLQNVFNSSNKPVVYAFSLNDDVSSTALLRSGETVTQAIEQVVANASVNTRGIYFNCSVPEVMAKAVSDTNAILNKHKSNIDIGVYANNFTAIKSDHEANSALQSMRELTPKEYVEFAKEWYAKGATVIGGCCGIGPEHIKALVDWKNAV</sequence>
<accession>A0AAU9R0S7</accession>
<dbReference type="GO" id="GO:0009086">
    <property type="term" value="P:methionine biosynthetic process"/>
    <property type="evidence" value="ECO:0007669"/>
    <property type="project" value="InterPro"/>
</dbReference>
<evidence type="ECO:0000256" key="3">
    <source>
        <dbReference type="PIRSR" id="PIRSR037505-2"/>
    </source>
</evidence>
<dbReference type="AlphaFoldDB" id="A0AAU9R0S7"/>
<feature type="binding site" evidence="3 4">
    <location>
        <position position="287"/>
    </location>
    <ligand>
        <name>Zn(2+)</name>
        <dbReference type="ChEBI" id="CHEBI:29105"/>
    </ligand>
</feature>
<dbReference type="PANTHER" id="PTHR11103:SF18">
    <property type="entry name" value="SLR1189 PROTEIN"/>
    <property type="match status" value="1"/>
</dbReference>
<keyword evidence="1 4" id="KW-0489">Methyltransferase</keyword>
<evidence type="ECO:0000259" key="5">
    <source>
        <dbReference type="PROSITE" id="PS50970"/>
    </source>
</evidence>
<evidence type="ECO:0000256" key="1">
    <source>
        <dbReference type="ARBA" id="ARBA00022603"/>
    </source>
</evidence>
<keyword evidence="3 4" id="KW-0862">Zinc</keyword>
<organism evidence="6 7">
    <name type="scientific">Vibrio jasicida</name>
    <dbReference type="NCBI Taxonomy" id="766224"/>
    <lineage>
        <taxon>Bacteria</taxon>
        <taxon>Pseudomonadati</taxon>
        <taxon>Pseudomonadota</taxon>
        <taxon>Gammaproteobacteria</taxon>
        <taxon>Vibrionales</taxon>
        <taxon>Vibrionaceae</taxon>
        <taxon>Vibrio</taxon>
    </lineage>
</organism>
<feature type="binding site" evidence="3 4">
    <location>
        <position position="286"/>
    </location>
    <ligand>
        <name>Zn(2+)</name>
        <dbReference type="ChEBI" id="CHEBI:29105"/>
    </ligand>
</feature>
<dbReference type="PIRSF" id="PIRSF037505">
    <property type="entry name" value="Betaine_HMT"/>
    <property type="match status" value="1"/>
</dbReference>
<reference evidence="6" key="1">
    <citation type="submission" date="2022-01" db="EMBL/GenBank/DDBJ databases">
        <authorList>
            <person name="Lagorce A."/>
        </authorList>
    </citation>
    <scope>NUCLEOTIDE SEQUENCE</scope>
    <source>
        <strain evidence="6">Th15_F1_A12</strain>
    </source>
</reference>
<dbReference type="Proteomes" id="UP001295462">
    <property type="component" value="Unassembled WGS sequence"/>
</dbReference>
<evidence type="ECO:0000313" key="7">
    <source>
        <dbReference type="Proteomes" id="UP001295462"/>
    </source>
</evidence>
<dbReference type="InterPro" id="IPR017226">
    <property type="entry name" value="BHMT-like"/>
</dbReference>
<evidence type="ECO:0000256" key="4">
    <source>
        <dbReference type="PROSITE-ProRule" id="PRU00333"/>
    </source>
</evidence>
<dbReference type="GO" id="GO:0032259">
    <property type="term" value="P:methylation"/>
    <property type="evidence" value="ECO:0007669"/>
    <property type="project" value="UniProtKB-KW"/>
</dbReference>